<organism evidence="8 9">
    <name type="scientific">Streptomyces finlayi</name>
    <dbReference type="NCBI Taxonomy" id="67296"/>
    <lineage>
        <taxon>Bacteria</taxon>
        <taxon>Bacillati</taxon>
        <taxon>Actinomycetota</taxon>
        <taxon>Actinomycetes</taxon>
        <taxon>Kitasatosporales</taxon>
        <taxon>Streptomycetaceae</taxon>
        <taxon>Streptomyces</taxon>
    </lineage>
</organism>
<dbReference type="PANTHER" id="PTHR35007">
    <property type="entry name" value="INTEGRAL MEMBRANE PROTEIN-RELATED"/>
    <property type="match status" value="1"/>
</dbReference>
<comment type="subcellular location">
    <subcellularLocation>
        <location evidence="1">Cell membrane</location>
        <topology evidence="1">Multi-pass membrane protein</topology>
    </subcellularLocation>
</comment>
<proteinExistence type="predicted"/>
<keyword evidence="3 6" id="KW-0812">Transmembrane</keyword>
<feature type="transmembrane region" description="Helical" evidence="6">
    <location>
        <begin position="226"/>
        <end position="252"/>
    </location>
</feature>
<dbReference type="EMBL" id="BMVC01000017">
    <property type="protein sequence ID" value="GHD11719.1"/>
    <property type="molecule type" value="Genomic_DNA"/>
</dbReference>
<evidence type="ECO:0000313" key="9">
    <source>
        <dbReference type="Proteomes" id="UP000638353"/>
    </source>
</evidence>
<evidence type="ECO:0000259" key="7">
    <source>
        <dbReference type="Pfam" id="PF00482"/>
    </source>
</evidence>
<keyword evidence="5 6" id="KW-0472">Membrane</keyword>
<feature type="transmembrane region" description="Helical" evidence="6">
    <location>
        <begin position="75"/>
        <end position="97"/>
    </location>
</feature>
<keyword evidence="2" id="KW-1003">Cell membrane</keyword>
<dbReference type="RefSeq" id="WP_189826888.1">
    <property type="nucleotide sequence ID" value="NZ_BMVC01000017.1"/>
</dbReference>
<dbReference type="AlphaFoldDB" id="A0A918X4M0"/>
<evidence type="ECO:0000256" key="2">
    <source>
        <dbReference type="ARBA" id="ARBA00022475"/>
    </source>
</evidence>
<sequence>MNGDVVHRLGVVVSAAAAVGCVAFAVAGKRREQEARRRLVTLLAVEAAMARRRRGDFRAGAAWARGWGGSVAAVVAGWVLVGGVWGCLVGAMAGVGVRKWLRGRQVKGAAAAEDAAALRQLPLAADLMAACVAAGAGPGEAARAVGESLGGPVGERLARAAAELRLGSEPAQAWGRLGAIPGAAGLARCLARSGVSGAPAAGPVARIADGLRAERARRAEAGANRAAVLIVAPLSLCFLPAFLVVGVVPVVIGLADGLLAGA</sequence>
<accession>A0A918X4M0</accession>
<dbReference type="Proteomes" id="UP000638353">
    <property type="component" value="Unassembled WGS sequence"/>
</dbReference>
<evidence type="ECO:0000256" key="4">
    <source>
        <dbReference type="ARBA" id="ARBA00022989"/>
    </source>
</evidence>
<reference evidence="8" key="2">
    <citation type="submission" date="2020-09" db="EMBL/GenBank/DDBJ databases">
        <authorList>
            <person name="Sun Q."/>
            <person name="Ohkuma M."/>
        </authorList>
    </citation>
    <scope>NUCLEOTIDE SEQUENCE</scope>
    <source>
        <strain evidence="8">JCM 4637</strain>
    </source>
</reference>
<evidence type="ECO:0000256" key="5">
    <source>
        <dbReference type="ARBA" id="ARBA00023136"/>
    </source>
</evidence>
<protein>
    <submittedName>
        <fullName evidence="8">Membrane protein</fullName>
    </submittedName>
</protein>
<feature type="transmembrane region" description="Helical" evidence="6">
    <location>
        <begin position="6"/>
        <end position="27"/>
    </location>
</feature>
<dbReference type="GO" id="GO:0005886">
    <property type="term" value="C:plasma membrane"/>
    <property type="evidence" value="ECO:0007669"/>
    <property type="project" value="UniProtKB-SubCell"/>
</dbReference>
<evidence type="ECO:0000256" key="3">
    <source>
        <dbReference type="ARBA" id="ARBA00022692"/>
    </source>
</evidence>
<feature type="domain" description="Type II secretion system protein GspF" evidence="7">
    <location>
        <begin position="125"/>
        <end position="247"/>
    </location>
</feature>
<dbReference type="Pfam" id="PF00482">
    <property type="entry name" value="T2SSF"/>
    <property type="match status" value="1"/>
</dbReference>
<name>A0A918X4M0_9ACTN</name>
<dbReference type="PANTHER" id="PTHR35007:SF3">
    <property type="entry name" value="POSSIBLE CONSERVED ALANINE RICH MEMBRANE PROTEIN"/>
    <property type="match status" value="1"/>
</dbReference>
<evidence type="ECO:0000256" key="1">
    <source>
        <dbReference type="ARBA" id="ARBA00004651"/>
    </source>
</evidence>
<comment type="caution">
    <text evidence="8">The sequence shown here is derived from an EMBL/GenBank/DDBJ whole genome shotgun (WGS) entry which is preliminary data.</text>
</comment>
<evidence type="ECO:0000313" key="8">
    <source>
        <dbReference type="EMBL" id="GHD11719.1"/>
    </source>
</evidence>
<gene>
    <name evidence="8" type="ORF">GCM10010334_68110</name>
</gene>
<keyword evidence="4 6" id="KW-1133">Transmembrane helix</keyword>
<reference evidence="8" key="1">
    <citation type="journal article" date="2014" name="Int. J. Syst. Evol. Microbiol.">
        <title>Complete genome sequence of Corynebacterium casei LMG S-19264T (=DSM 44701T), isolated from a smear-ripened cheese.</title>
        <authorList>
            <consortium name="US DOE Joint Genome Institute (JGI-PGF)"/>
            <person name="Walter F."/>
            <person name="Albersmeier A."/>
            <person name="Kalinowski J."/>
            <person name="Ruckert C."/>
        </authorList>
    </citation>
    <scope>NUCLEOTIDE SEQUENCE</scope>
    <source>
        <strain evidence="8">JCM 4637</strain>
    </source>
</reference>
<dbReference type="InterPro" id="IPR018076">
    <property type="entry name" value="T2SS_GspF_dom"/>
</dbReference>
<evidence type="ECO:0000256" key="6">
    <source>
        <dbReference type="SAM" id="Phobius"/>
    </source>
</evidence>